<accession>A0A1L7X9G3</accession>
<reference evidence="2 3" key="1">
    <citation type="submission" date="2016-03" db="EMBL/GenBank/DDBJ databases">
        <authorList>
            <person name="Ploux O."/>
        </authorList>
    </citation>
    <scope>NUCLEOTIDE SEQUENCE [LARGE SCALE GENOMIC DNA]</scope>
    <source>
        <strain evidence="2 3">UAMH 11012</strain>
    </source>
</reference>
<keyword evidence="3" id="KW-1185">Reference proteome</keyword>
<evidence type="ECO:0000256" key="1">
    <source>
        <dbReference type="SAM" id="MobiDB-lite"/>
    </source>
</evidence>
<feature type="region of interest" description="Disordered" evidence="1">
    <location>
        <begin position="11"/>
        <end position="257"/>
    </location>
</feature>
<dbReference type="AlphaFoldDB" id="A0A1L7X9G3"/>
<dbReference type="GO" id="GO:0006364">
    <property type="term" value="P:rRNA processing"/>
    <property type="evidence" value="ECO:0007669"/>
    <property type="project" value="InterPro"/>
</dbReference>
<protein>
    <submittedName>
        <fullName evidence="2">Uncharacterized protein</fullName>
    </submittedName>
</protein>
<evidence type="ECO:0000313" key="3">
    <source>
        <dbReference type="Proteomes" id="UP000184330"/>
    </source>
</evidence>
<feature type="compositionally biased region" description="Acidic residues" evidence="1">
    <location>
        <begin position="238"/>
        <end position="247"/>
    </location>
</feature>
<organism evidence="2 3">
    <name type="scientific">Phialocephala subalpina</name>
    <dbReference type="NCBI Taxonomy" id="576137"/>
    <lineage>
        <taxon>Eukaryota</taxon>
        <taxon>Fungi</taxon>
        <taxon>Dikarya</taxon>
        <taxon>Ascomycota</taxon>
        <taxon>Pezizomycotina</taxon>
        <taxon>Leotiomycetes</taxon>
        <taxon>Helotiales</taxon>
        <taxon>Mollisiaceae</taxon>
        <taxon>Phialocephala</taxon>
        <taxon>Phialocephala fortinii species complex</taxon>
    </lineage>
</organism>
<evidence type="ECO:0000313" key="2">
    <source>
        <dbReference type="EMBL" id="CZR61617.1"/>
    </source>
</evidence>
<dbReference type="InterPro" id="IPR013268">
    <property type="entry name" value="UTP16"/>
</dbReference>
<dbReference type="STRING" id="576137.A0A1L7X9G3"/>
<dbReference type="OrthoDB" id="5245631at2759"/>
<feature type="compositionally biased region" description="Basic and acidic residues" evidence="1">
    <location>
        <begin position="211"/>
        <end position="224"/>
    </location>
</feature>
<dbReference type="Pfam" id="PF08297">
    <property type="entry name" value="U3_snoRNA_assoc"/>
    <property type="match status" value="1"/>
</dbReference>
<feature type="compositionally biased region" description="Acidic residues" evidence="1">
    <location>
        <begin position="161"/>
        <end position="176"/>
    </location>
</feature>
<feature type="compositionally biased region" description="Polar residues" evidence="1">
    <location>
        <begin position="149"/>
        <end position="159"/>
    </location>
</feature>
<feature type="compositionally biased region" description="Basic and acidic residues" evidence="1">
    <location>
        <begin position="186"/>
        <end position="200"/>
    </location>
</feature>
<proteinExistence type="predicted"/>
<dbReference type="EMBL" id="FJOG01000018">
    <property type="protein sequence ID" value="CZR61617.1"/>
    <property type="molecule type" value="Genomic_DNA"/>
</dbReference>
<dbReference type="Proteomes" id="UP000184330">
    <property type="component" value="Unassembled WGS sequence"/>
</dbReference>
<sequence length="373" mass="42423">MFSRIYKSARALIYTSEPNTTKDQPPIDEIMVTPRTRREPLEEDLDDNNSISVYVPTPKSSKRRKRTEVEDSDMDDEEQVVTPSPKKRKVLPVQAKDGEEERPSSSTRPVVEIPAVIPSPEAETPVSTKTKHRRFDSEEPAEEFFSTAPEKSTQDNWENQEVADEEEIDDSEDDAPEAIGMQEAAETIRSREKDTAKAVKEQVNATKQKRKERDEALRKQSESAKKRKSKTKTKEFIEIDSEVDKEDSDAAHNGMVTKENVIRPTKILNSRSLPDLLPLEFLKDDDPEEVLAIEEAPKKASKNKRKFRDLLEKVPKDRKIGGTTYRVSKAQSTNLAPKAALNARSVKESWLQGRSGKKVDPYRKPISKGFFKK</sequence>
<gene>
    <name evidence="2" type="ORF">PAC_11514</name>
</gene>
<name>A0A1L7X9G3_9HELO</name>
<feature type="compositionally biased region" description="Acidic residues" evidence="1">
    <location>
        <begin position="70"/>
        <end position="79"/>
    </location>
</feature>
<dbReference type="GO" id="GO:0030515">
    <property type="term" value="F:snoRNA binding"/>
    <property type="evidence" value="ECO:0007669"/>
    <property type="project" value="InterPro"/>
</dbReference>